<reference evidence="3 4" key="1">
    <citation type="submission" date="2018-01" db="EMBL/GenBank/DDBJ databases">
        <title>Harnessing the power of phylogenomics to disentangle the directionality and signatures of interkingdom host jumping in the parasitic fungal genus Tolypocladium.</title>
        <authorList>
            <person name="Quandt C.A."/>
            <person name="Patterson W."/>
            <person name="Spatafora J.W."/>
        </authorList>
    </citation>
    <scope>NUCLEOTIDE SEQUENCE [LARGE SCALE GENOMIC DNA]</scope>
    <source>
        <strain evidence="3 4">NRBC 100945</strain>
    </source>
</reference>
<dbReference type="InterPro" id="IPR042099">
    <property type="entry name" value="ANL_N_sf"/>
</dbReference>
<dbReference type="Proteomes" id="UP000237481">
    <property type="component" value="Unassembled WGS sequence"/>
</dbReference>
<gene>
    <name evidence="3" type="ORF">TPAR_05296</name>
</gene>
<dbReference type="OrthoDB" id="6509636at2759"/>
<organism evidence="3 4">
    <name type="scientific">Tolypocladium paradoxum</name>
    <dbReference type="NCBI Taxonomy" id="94208"/>
    <lineage>
        <taxon>Eukaryota</taxon>
        <taxon>Fungi</taxon>
        <taxon>Dikarya</taxon>
        <taxon>Ascomycota</taxon>
        <taxon>Pezizomycotina</taxon>
        <taxon>Sordariomycetes</taxon>
        <taxon>Hypocreomycetidae</taxon>
        <taxon>Hypocreales</taxon>
        <taxon>Ophiocordycipitaceae</taxon>
        <taxon>Tolypocladium</taxon>
    </lineage>
</organism>
<feature type="domain" description="AMP-binding enzyme C-terminal" evidence="2">
    <location>
        <begin position="476"/>
        <end position="557"/>
    </location>
</feature>
<keyword evidence="3" id="KW-0436">Ligase</keyword>
<proteinExistence type="predicted"/>
<dbReference type="EMBL" id="PKSG01000515">
    <property type="protein sequence ID" value="POR34541.1"/>
    <property type="molecule type" value="Genomic_DNA"/>
</dbReference>
<dbReference type="PANTHER" id="PTHR24096:SF422">
    <property type="entry name" value="BCDNA.GH02901"/>
    <property type="match status" value="1"/>
</dbReference>
<evidence type="ECO:0000259" key="2">
    <source>
        <dbReference type="Pfam" id="PF13193"/>
    </source>
</evidence>
<dbReference type="PANTHER" id="PTHR24096">
    <property type="entry name" value="LONG-CHAIN-FATTY-ACID--COA LIGASE"/>
    <property type="match status" value="1"/>
</dbReference>
<evidence type="ECO:0000313" key="3">
    <source>
        <dbReference type="EMBL" id="POR34541.1"/>
    </source>
</evidence>
<dbReference type="SUPFAM" id="SSF56801">
    <property type="entry name" value="Acetyl-CoA synthetase-like"/>
    <property type="match status" value="1"/>
</dbReference>
<dbReference type="InterPro" id="IPR025110">
    <property type="entry name" value="AMP-bd_C"/>
</dbReference>
<keyword evidence="4" id="KW-1185">Reference proteome</keyword>
<name>A0A2S4KWJ8_9HYPO</name>
<accession>A0A2S4KWJ8</accession>
<evidence type="ECO:0000259" key="1">
    <source>
        <dbReference type="Pfam" id="PF00501"/>
    </source>
</evidence>
<dbReference type="GO" id="GO:0016405">
    <property type="term" value="F:CoA-ligase activity"/>
    <property type="evidence" value="ECO:0007669"/>
    <property type="project" value="TreeGrafter"/>
</dbReference>
<feature type="domain" description="AMP-dependent synthetase/ligase" evidence="1">
    <location>
        <begin position="51"/>
        <end position="421"/>
    </location>
</feature>
<protein>
    <submittedName>
        <fullName evidence="3">4-coumarate--CoA ligase 1</fullName>
    </submittedName>
</protein>
<dbReference type="Pfam" id="PF00501">
    <property type="entry name" value="AMP-binding"/>
    <property type="match status" value="1"/>
</dbReference>
<dbReference type="Gene3D" id="3.40.50.12780">
    <property type="entry name" value="N-terminal domain of ligase-like"/>
    <property type="match status" value="1"/>
</dbReference>
<dbReference type="Gene3D" id="3.30.300.30">
    <property type="match status" value="1"/>
</dbReference>
<comment type="caution">
    <text evidence="3">The sequence shown here is derived from an EMBL/GenBank/DDBJ whole genome shotgun (WGS) entry which is preliminary data.</text>
</comment>
<sequence length="609" mass="65836">MTFSTPPYVAKLHCNPPDSVPIHEFLFGEGDKYGRFPLTSSRSPFTCGITGKTHSATEVAERIECLARALASELGLQVNSGNELDKVIGVFSVNAVDTMMISWATHRLSGVSAPISTSYSAPELTRQLKAVNAKALFTCVPLLSIALESAEAAGIPRNHVYLLDVPEKILKGAIAPSDLKTVDQLVDEGKELAALPSLEWSEGQGARQIAFLCSSSGTSGLPKNVKISHRNVIANVVQIATYESNYRKPAAMGNLGVLPMSHCYALIVTGHLGVYRGHEVVILPGFDIYDVLQATEKNRLEILWMVPPMIVGILKAAAIAQRHDLSCVDTVVVGASNLTKEVTEQFSKLLPGCHFVQGYGLTETAVAASMQNRTDIMFGSCGSLFPQFEARLLDTNGTDITANDTPGELLLRSPTVMLGYLDNEEATKASFTDDGWLRTGDLMEIRKSENGYEHLFIVDRVKELIKVRGIQVSPVEVESLLLRHPAVADVTVVPIPNDSAGELPIAFIVRSPAGKEEDENAVRDKIHEFVNGELADYKRLAGGIEFLDTLPKSASGKTKRGEMKARAKAIFEANKARAAPAVIQSFEFDSDDSDSDDDNLVAITSGLLV</sequence>
<evidence type="ECO:0000313" key="4">
    <source>
        <dbReference type="Proteomes" id="UP000237481"/>
    </source>
</evidence>
<dbReference type="Pfam" id="PF13193">
    <property type="entry name" value="AMP-binding_C"/>
    <property type="match status" value="1"/>
</dbReference>
<dbReference type="InterPro" id="IPR000873">
    <property type="entry name" value="AMP-dep_synth/lig_dom"/>
</dbReference>
<dbReference type="STRING" id="94208.A0A2S4KWJ8"/>
<dbReference type="AlphaFoldDB" id="A0A2S4KWJ8"/>
<dbReference type="InterPro" id="IPR045851">
    <property type="entry name" value="AMP-bd_C_sf"/>
</dbReference>